<gene>
    <name evidence="5" type="primary">rlmA</name>
    <name evidence="5" type="ORF">HU722_38095</name>
</gene>
<evidence type="ECO:0000313" key="5">
    <source>
        <dbReference type="EMBL" id="MBC3297358.1"/>
    </source>
</evidence>
<organism evidence="5">
    <name type="scientific">Pseudomonas tritici</name>
    <dbReference type="NCBI Taxonomy" id="2745518"/>
    <lineage>
        <taxon>Bacteria</taxon>
        <taxon>Pseudomonadati</taxon>
        <taxon>Pseudomonadota</taxon>
        <taxon>Gammaproteobacteria</taxon>
        <taxon>Pseudomonadales</taxon>
        <taxon>Pseudomonadaceae</taxon>
        <taxon>Pseudomonas</taxon>
    </lineage>
</organism>
<comment type="caution">
    <text evidence="5">The sequence shown here is derived from an EMBL/GenBank/DDBJ whole genome shotgun (WGS) entry which is preliminary data.</text>
</comment>
<protein>
    <submittedName>
        <fullName evidence="5">23S rRNA (Guanine(745)-N(1))-methyltransferase</fullName>
        <ecNumber evidence="5">2.1.1.187</ecNumber>
    </submittedName>
</protein>
<accession>A0A8H9Z198</accession>
<proteinExistence type="predicted"/>
<feature type="binding site" evidence="2">
    <location>
        <position position="185"/>
    </location>
    <ligand>
        <name>S-adenosyl-L-methionine</name>
        <dbReference type="ChEBI" id="CHEBI:59789"/>
    </ligand>
</feature>
<feature type="binding site" evidence="1">
    <location>
        <position position="21"/>
    </location>
    <ligand>
        <name>Zn(2+)</name>
        <dbReference type="ChEBI" id="CHEBI:29105"/>
    </ligand>
</feature>
<dbReference type="FunFam" id="3.40.50.150:FF:000163">
    <property type="entry name" value="23S rRNA methyltransferase A"/>
    <property type="match status" value="1"/>
</dbReference>
<feature type="domain" description="Methyltransferase" evidence="3">
    <location>
        <begin position="89"/>
        <end position="174"/>
    </location>
</feature>
<feature type="binding site" evidence="2">
    <location>
        <position position="67"/>
    </location>
    <ligand>
        <name>S-adenosyl-L-methionine</name>
        <dbReference type="ChEBI" id="CHEBI:59789"/>
    </ligand>
</feature>
<feature type="binding site" evidence="2">
    <location>
        <begin position="96"/>
        <end position="97"/>
    </location>
    <ligand>
        <name>S-adenosyl-L-methionine</name>
        <dbReference type="ChEBI" id="CHEBI:59789"/>
    </ligand>
</feature>
<feature type="domain" description="23S rRNA (guanine(745)-N(1))-methyltransferase N-terminal" evidence="4">
    <location>
        <begin position="3"/>
        <end position="46"/>
    </location>
</feature>
<feature type="binding site" evidence="1">
    <location>
        <position position="25"/>
    </location>
    <ligand>
        <name>Zn(2+)</name>
        <dbReference type="ChEBI" id="CHEBI:29105"/>
    </ligand>
</feature>
<evidence type="ECO:0000256" key="1">
    <source>
        <dbReference type="PIRSR" id="PIRSR018249-1"/>
    </source>
</evidence>
<feature type="binding site" evidence="1">
    <location>
        <position position="5"/>
    </location>
    <ligand>
        <name>Zn(2+)</name>
        <dbReference type="ChEBI" id="CHEBI:29105"/>
    </ligand>
</feature>
<keyword evidence="5" id="KW-0808">Transferase</keyword>
<dbReference type="Gene3D" id="3.40.50.150">
    <property type="entry name" value="Vaccinia Virus protein VP39"/>
    <property type="match status" value="1"/>
</dbReference>
<keyword evidence="1" id="KW-0479">Metal-binding</keyword>
<dbReference type="PIRSF" id="PIRSF018249">
    <property type="entry name" value="MyrA_prd"/>
    <property type="match status" value="1"/>
</dbReference>
<reference evidence="5" key="1">
    <citation type="journal article" date="2020" name="Microorganisms">
        <title>Reliable Identification of Environmental Pseudomonas Isolates Using the rpoD Gene.</title>
        <authorList>
            <consortium name="The Broad Institute Genome Sequencing Platform"/>
            <person name="Girard L."/>
            <person name="Lood C."/>
            <person name="Rokni-Zadeh H."/>
            <person name="van Noort V."/>
            <person name="Lavigne R."/>
            <person name="De Mot R."/>
        </authorList>
    </citation>
    <scope>NUCLEOTIDE SEQUENCE [LARGE SCALE GENOMIC DNA]</scope>
    <source>
        <strain evidence="5">SWRI145</strain>
    </source>
</reference>
<dbReference type="EC" id="2.1.1.187" evidence="5"/>
<dbReference type="AlphaFoldDB" id="A0A8H9Z198"/>
<name>A0A8H9Z198_9PSED</name>
<dbReference type="PANTHER" id="PTHR43460:SF1">
    <property type="entry name" value="METHYLTRANSFERASE TYPE 11 DOMAIN-CONTAINING PROTEIN"/>
    <property type="match status" value="1"/>
</dbReference>
<dbReference type="NCBIfam" id="NF008300">
    <property type="entry name" value="PRK11088.1"/>
    <property type="match status" value="1"/>
</dbReference>
<dbReference type="Pfam" id="PF13649">
    <property type="entry name" value="Methyltransf_25"/>
    <property type="match status" value="1"/>
</dbReference>
<dbReference type="GO" id="GO:0046872">
    <property type="term" value="F:metal ion binding"/>
    <property type="evidence" value="ECO:0007669"/>
    <property type="project" value="UniProtKB-KW"/>
</dbReference>
<keyword evidence="2" id="KW-0949">S-adenosyl-L-methionine</keyword>
<evidence type="ECO:0000259" key="3">
    <source>
        <dbReference type="Pfam" id="PF13649"/>
    </source>
</evidence>
<dbReference type="GO" id="GO:0052911">
    <property type="term" value="F:23S rRNA (guanine(745)-N(1))-methyltransferase activity"/>
    <property type="evidence" value="ECO:0007669"/>
    <property type="project" value="UniProtKB-EC"/>
</dbReference>
<dbReference type="InterPro" id="IPR029063">
    <property type="entry name" value="SAM-dependent_MTases_sf"/>
</dbReference>
<dbReference type="CDD" id="cd02440">
    <property type="entry name" value="AdoMet_MTases"/>
    <property type="match status" value="1"/>
</dbReference>
<dbReference type="SUPFAM" id="SSF53335">
    <property type="entry name" value="S-adenosyl-L-methionine-dependent methyltransferases"/>
    <property type="match status" value="1"/>
</dbReference>
<evidence type="ECO:0000256" key="2">
    <source>
        <dbReference type="PIRSR" id="PIRSR018249-2"/>
    </source>
</evidence>
<sequence length="286" mass="31637">MSFSCPLCHASLTQAENSFICPQGHTFDKAKEGYVNLLPVQHKRSRDPGDSAEMMQARRAFLDAAHYQPLRDAVAQWLATALSESATSILDIGCGEGYYTAAFADVAGRVGAETVGLDVSKSAIRAAAKRYPQVTFCVASSHRLPFGDASQDAIIRIYAPCKAEELARVVKPGGWVVTVTPGPRHLMEMKGLIYDEVRLHAPHSEQLARFTLKHEQSLGYDMQLTGKEAVALLQMTPFAWRAKPDVWEALANEKEFHCQTDFSIHCWQRDALTGEMRPENLPTNSD</sequence>
<dbReference type="InterPro" id="IPR048647">
    <property type="entry name" value="RlmA_N"/>
</dbReference>
<feature type="binding site" evidence="1">
    <location>
        <position position="8"/>
    </location>
    <ligand>
        <name>Zn(2+)</name>
        <dbReference type="ChEBI" id="CHEBI:29105"/>
    </ligand>
</feature>
<dbReference type="InterPro" id="IPR016718">
    <property type="entry name" value="rRNA_m1G-MeTrfase_A_prd"/>
</dbReference>
<dbReference type="InterPro" id="IPR052939">
    <property type="entry name" value="23S_rRNA_MeTrnsfrase_RlmA"/>
</dbReference>
<dbReference type="Pfam" id="PF21302">
    <property type="entry name" value="Zn_ribbon_RlmA"/>
    <property type="match status" value="1"/>
</dbReference>
<dbReference type="EMBL" id="JABWQF010000033">
    <property type="protein sequence ID" value="MBC3297358.1"/>
    <property type="molecule type" value="Genomic_DNA"/>
</dbReference>
<keyword evidence="5" id="KW-0489">Methyltransferase</keyword>
<dbReference type="PANTHER" id="PTHR43460">
    <property type="entry name" value="METHYLTRANSFERASE"/>
    <property type="match status" value="1"/>
</dbReference>
<dbReference type="InterPro" id="IPR041698">
    <property type="entry name" value="Methyltransf_25"/>
</dbReference>
<evidence type="ECO:0000259" key="4">
    <source>
        <dbReference type="Pfam" id="PF21302"/>
    </source>
</evidence>
<keyword evidence="1" id="KW-0862">Zinc</keyword>